<dbReference type="EMBL" id="QICB01000002">
    <property type="protein sequence ID" value="RNL20808.1"/>
    <property type="molecule type" value="Genomic_DNA"/>
</dbReference>
<organism evidence="1 2">
    <name type="scientific">Slackia faecicanis</name>
    <dbReference type="NCBI Taxonomy" id="255723"/>
    <lineage>
        <taxon>Bacteria</taxon>
        <taxon>Bacillati</taxon>
        <taxon>Actinomycetota</taxon>
        <taxon>Coriobacteriia</taxon>
        <taxon>Eggerthellales</taxon>
        <taxon>Eggerthellaceae</taxon>
        <taxon>Slackia</taxon>
    </lineage>
</organism>
<dbReference type="Proteomes" id="UP000267368">
    <property type="component" value="Unassembled WGS sequence"/>
</dbReference>
<dbReference type="RefSeq" id="WP_123197907.1">
    <property type="nucleotide sequence ID" value="NZ_QICB01000002.1"/>
</dbReference>
<evidence type="ECO:0000313" key="2">
    <source>
        <dbReference type="Proteomes" id="UP000267368"/>
    </source>
</evidence>
<dbReference type="AlphaFoldDB" id="A0A3N0AG75"/>
<reference evidence="2" key="1">
    <citation type="submission" date="2018-05" db="EMBL/GenBank/DDBJ databases">
        <title>Genome Sequencing of selected type strains of the family Eggerthellaceae.</title>
        <authorList>
            <person name="Danylec N."/>
            <person name="Stoll D.A."/>
            <person name="Doetsch A."/>
            <person name="Huch M."/>
        </authorList>
    </citation>
    <scope>NUCLEOTIDE SEQUENCE [LARGE SCALE GENOMIC DNA]</scope>
    <source>
        <strain evidence="2">DSM 17537</strain>
    </source>
</reference>
<sequence length="108" mass="11499">MIGVKWYKAATYRRVEVGKDATRNPVTRLEPTGESVLVRAAPWAPKDGGGDGNRYDEARRTFVTPAAPELLEGVAAVGVGGSVYEVVRFTRGGSMAALTVGRCMRDGA</sequence>
<protein>
    <recommendedName>
        <fullName evidence="3">Head-tail adaptor protein</fullName>
    </recommendedName>
</protein>
<evidence type="ECO:0008006" key="3">
    <source>
        <dbReference type="Google" id="ProtNLM"/>
    </source>
</evidence>
<accession>A0A3N0AG75</accession>
<proteinExistence type="predicted"/>
<name>A0A3N0AG75_9ACTN</name>
<comment type="caution">
    <text evidence="1">The sequence shown here is derived from an EMBL/GenBank/DDBJ whole genome shotgun (WGS) entry which is preliminary data.</text>
</comment>
<keyword evidence="2" id="KW-1185">Reference proteome</keyword>
<evidence type="ECO:0000313" key="1">
    <source>
        <dbReference type="EMBL" id="RNL20808.1"/>
    </source>
</evidence>
<gene>
    <name evidence="1" type="ORF">DMP07_04315</name>
</gene>